<evidence type="ECO:0000259" key="1">
    <source>
        <dbReference type="SMART" id="SM00531"/>
    </source>
</evidence>
<accession>A0A914I6V3</accession>
<keyword evidence="2" id="KW-1185">Reference proteome</keyword>
<dbReference type="PANTHER" id="PTHR13097:SF7">
    <property type="entry name" value="GENERAL TRANSCRIPTION FACTOR IIE SUBUNIT 1"/>
    <property type="match status" value="1"/>
</dbReference>
<dbReference type="InterPro" id="IPR002853">
    <property type="entry name" value="TFIIE_asu"/>
</dbReference>
<dbReference type="Proteomes" id="UP000887572">
    <property type="component" value="Unplaced"/>
</dbReference>
<evidence type="ECO:0000313" key="3">
    <source>
        <dbReference type="WBParaSite" id="Gr19_v10_g7848.t1"/>
    </source>
</evidence>
<dbReference type="InterPro" id="IPR039997">
    <property type="entry name" value="TFE"/>
</dbReference>
<evidence type="ECO:0000313" key="2">
    <source>
        <dbReference type="Proteomes" id="UP000887572"/>
    </source>
</evidence>
<dbReference type="Gene3D" id="3.30.40.10">
    <property type="entry name" value="Zinc/RING finger domain, C3HC4 (zinc finger)"/>
    <property type="match status" value="1"/>
</dbReference>
<protein>
    <submittedName>
        <fullName evidence="3">Transcription initiation factor IIE subunit alpha N-terminal domain-containing protein</fullName>
    </submittedName>
</protein>
<dbReference type="SMART" id="SM00531">
    <property type="entry name" value="TFIIE"/>
    <property type="match status" value="1"/>
</dbReference>
<sequence length="148" mass="17439">MNTNKIRKEDKKVLTEIPENLKHLVLVLKDIIKEDELRDLCKIDQRQLRKLLITLKVDKIVKERLVPEEVDGKLRKINYLFINYKAVINVAKYKIDHIRQKLEVREKDDVNRAHYRCTGINCKRQYDAMDIGKIYDPFSQEMSAGGTG</sequence>
<dbReference type="PANTHER" id="PTHR13097">
    <property type="entry name" value="TRANSCRIPTION INITIATION FACTOR IIE, ALPHA SUBUNIT"/>
    <property type="match status" value="1"/>
</dbReference>
<proteinExistence type="predicted"/>
<dbReference type="SUPFAM" id="SSF57783">
    <property type="entry name" value="Zinc beta-ribbon"/>
    <property type="match status" value="1"/>
</dbReference>
<reference evidence="3" key="1">
    <citation type="submission" date="2022-11" db="UniProtKB">
        <authorList>
            <consortium name="WormBaseParasite"/>
        </authorList>
    </citation>
    <scope>IDENTIFICATION</scope>
</reference>
<dbReference type="InterPro" id="IPR013083">
    <property type="entry name" value="Znf_RING/FYVE/PHD"/>
</dbReference>
<feature type="domain" description="Transcription initiation factor IIE subunit alpha N-terminal" evidence="1">
    <location>
        <begin position="22"/>
        <end position="144"/>
    </location>
</feature>
<dbReference type="AlphaFoldDB" id="A0A914I6V3"/>
<name>A0A914I6V3_GLORO</name>
<dbReference type="GO" id="GO:0006367">
    <property type="term" value="P:transcription initiation at RNA polymerase II promoter"/>
    <property type="evidence" value="ECO:0007669"/>
    <property type="project" value="InterPro"/>
</dbReference>
<dbReference type="GO" id="GO:0005673">
    <property type="term" value="C:transcription factor TFIIE complex"/>
    <property type="evidence" value="ECO:0007669"/>
    <property type="project" value="TreeGrafter"/>
</dbReference>
<dbReference type="WBParaSite" id="Gr19_v10_g7848.t1">
    <property type="protein sequence ID" value="Gr19_v10_g7848.t1"/>
    <property type="gene ID" value="Gr19_v10_g7848"/>
</dbReference>
<dbReference type="InterPro" id="IPR024550">
    <property type="entry name" value="TFIIEa/SarR/Rpc3_HTH_dom"/>
</dbReference>
<organism evidence="2 3">
    <name type="scientific">Globodera rostochiensis</name>
    <name type="common">Golden nematode worm</name>
    <name type="synonym">Heterodera rostochiensis</name>
    <dbReference type="NCBI Taxonomy" id="31243"/>
    <lineage>
        <taxon>Eukaryota</taxon>
        <taxon>Metazoa</taxon>
        <taxon>Ecdysozoa</taxon>
        <taxon>Nematoda</taxon>
        <taxon>Chromadorea</taxon>
        <taxon>Rhabditida</taxon>
        <taxon>Tylenchina</taxon>
        <taxon>Tylenchomorpha</taxon>
        <taxon>Tylenchoidea</taxon>
        <taxon>Heteroderidae</taxon>
        <taxon>Heteroderinae</taxon>
        <taxon>Globodera</taxon>
    </lineage>
</organism>
<dbReference type="Pfam" id="PF02002">
    <property type="entry name" value="TFIIE_alpha"/>
    <property type="match status" value="1"/>
</dbReference>